<evidence type="ECO:0000313" key="2">
    <source>
        <dbReference type="Proteomes" id="UP001140066"/>
    </source>
</evidence>
<name>A0ACC1JP04_9FUNG</name>
<organism evidence="1 2">
    <name type="scientific">Coemansia linderi</name>
    <dbReference type="NCBI Taxonomy" id="2663919"/>
    <lineage>
        <taxon>Eukaryota</taxon>
        <taxon>Fungi</taxon>
        <taxon>Fungi incertae sedis</taxon>
        <taxon>Zoopagomycota</taxon>
        <taxon>Kickxellomycotina</taxon>
        <taxon>Kickxellomycetes</taxon>
        <taxon>Kickxellales</taxon>
        <taxon>Kickxellaceae</taxon>
        <taxon>Coemansia</taxon>
    </lineage>
</organism>
<accession>A0ACC1JP04</accession>
<evidence type="ECO:0000313" key="1">
    <source>
        <dbReference type="EMBL" id="KAJ2764480.1"/>
    </source>
</evidence>
<protein>
    <submittedName>
        <fullName evidence="1">Uncharacterized protein</fullName>
    </submittedName>
</protein>
<reference evidence="1" key="1">
    <citation type="submission" date="2022-07" db="EMBL/GenBank/DDBJ databases">
        <title>Phylogenomic reconstructions and comparative analyses of Kickxellomycotina fungi.</title>
        <authorList>
            <person name="Reynolds N.K."/>
            <person name="Stajich J.E."/>
            <person name="Barry K."/>
            <person name="Grigoriev I.V."/>
            <person name="Crous P."/>
            <person name="Smith M.E."/>
        </authorList>
    </citation>
    <scope>NUCLEOTIDE SEQUENCE</scope>
    <source>
        <strain evidence="1">BCRC 34191</strain>
    </source>
</reference>
<feature type="non-terminal residue" evidence="1">
    <location>
        <position position="102"/>
    </location>
</feature>
<dbReference type="EMBL" id="JANBUK010004275">
    <property type="protein sequence ID" value="KAJ2764480.1"/>
    <property type="molecule type" value="Genomic_DNA"/>
</dbReference>
<sequence length="102" mass="11715">MFDEQNYSGALDMFRSIADSAKIHFNIGLILGRKGDHDGAIEAYDQALKLDQYLVVAYFQRGVAKMIQQRNPEAMEDFNSALKFLRDNEFIDYTQIGLNFKV</sequence>
<dbReference type="Proteomes" id="UP001140066">
    <property type="component" value="Unassembled WGS sequence"/>
</dbReference>
<keyword evidence="2" id="KW-1185">Reference proteome</keyword>
<gene>
    <name evidence="1" type="ORF">GGI18_006434</name>
</gene>
<comment type="caution">
    <text evidence="1">The sequence shown here is derived from an EMBL/GenBank/DDBJ whole genome shotgun (WGS) entry which is preliminary data.</text>
</comment>
<proteinExistence type="predicted"/>